<sequence>MAAPNTVYLDGGATRVPIHIEGEIKLDAYPALKLVEYGSSIKELFFLDAWLMVEDGQGKSGFIGLVKEDSYDDHKMQHAKSRWFKARLEVDGQRYIMLNDAGLNTLAYYGGPSIGEIDRTGTNGQDYFAGQVFLSVFYRSAYYAATIDYGFYASVNGKAFVKYSMGTLAQRQELYYEASTPIPDLKFGDSFKVDVYILNEEGERRYGAGSFTSNAGVKITGWRATHASWACAKTNDAVLTTVYVKQLPIFSGDFVYTNKTCEMGDELRFSVGIAWDGEWIKTKGDGTVEYVGICGGSYPPDDPAMINWVAGTYKMFDTDLESGCLYAGTGRPSPITLYRNINNDKYYTSAAAAREGKDYNYAMDGYYWTFLGPKSSYHVITSGLLVDSGICND</sequence>
<protein>
    <submittedName>
        <fullName evidence="1">Uncharacterized protein</fullName>
    </submittedName>
</protein>
<gene>
    <name evidence="1" type="ORF">HDE69_005371</name>
</gene>
<name>A0A7W8YZ01_9SPHI</name>
<dbReference type="EMBL" id="JACHCF010000024">
    <property type="protein sequence ID" value="MBB5624272.1"/>
    <property type="molecule type" value="Genomic_DNA"/>
</dbReference>
<dbReference type="AlphaFoldDB" id="A0A7W8YZ01"/>
<accession>A0A7W8YZ01</accession>
<proteinExistence type="predicted"/>
<evidence type="ECO:0000313" key="2">
    <source>
        <dbReference type="Proteomes" id="UP000537718"/>
    </source>
</evidence>
<reference evidence="1 2" key="1">
    <citation type="submission" date="2020-08" db="EMBL/GenBank/DDBJ databases">
        <title>Genomic Encyclopedia of Type Strains, Phase IV (KMG-V): Genome sequencing to study the core and pangenomes of soil and plant-associated prokaryotes.</title>
        <authorList>
            <person name="Whitman W."/>
        </authorList>
    </citation>
    <scope>NUCLEOTIDE SEQUENCE [LARGE SCALE GENOMIC DNA]</scope>
    <source>
        <strain evidence="1 2">MP7CTX6</strain>
    </source>
</reference>
<dbReference type="RefSeq" id="WP_183870314.1">
    <property type="nucleotide sequence ID" value="NZ_JACHCF010000024.1"/>
</dbReference>
<comment type="caution">
    <text evidence="1">The sequence shown here is derived from an EMBL/GenBank/DDBJ whole genome shotgun (WGS) entry which is preliminary data.</text>
</comment>
<organism evidence="1 2">
    <name type="scientific">Pedobacter cryoconitis</name>
    <dbReference type="NCBI Taxonomy" id="188932"/>
    <lineage>
        <taxon>Bacteria</taxon>
        <taxon>Pseudomonadati</taxon>
        <taxon>Bacteroidota</taxon>
        <taxon>Sphingobacteriia</taxon>
        <taxon>Sphingobacteriales</taxon>
        <taxon>Sphingobacteriaceae</taxon>
        <taxon>Pedobacter</taxon>
    </lineage>
</organism>
<dbReference type="Proteomes" id="UP000537718">
    <property type="component" value="Unassembled WGS sequence"/>
</dbReference>
<evidence type="ECO:0000313" key="1">
    <source>
        <dbReference type="EMBL" id="MBB5624272.1"/>
    </source>
</evidence>